<protein>
    <submittedName>
        <fullName evidence="1">Uncharacterized protein</fullName>
    </submittedName>
</protein>
<gene>
    <name evidence="1" type="ORF">B9J98_07340</name>
</gene>
<dbReference type="AlphaFoldDB" id="A0A2R7Y104"/>
<reference evidence="1 2" key="1">
    <citation type="submission" date="2017-04" db="EMBL/GenBank/DDBJ databases">
        <title>Draft Aigarchaeota genome from a New Zealand hot spring.</title>
        <authorList>
            <person name="Reysenbach A.-L."/>
            <person name="Donaho J.A."/>
            <person name="Gerhart J."/>
            <person name="Kelley J.F."/>
            <person name="Kouba K."/>
            <person name="Podar M."/>
            <person name="Stott M."/>
        </authorList>
    </citation>
    <scope>NUCLEOTIDE SEQUENCE [LARGE SCALE GENOMIC DNA]</scope>
    <source>
        <strain evidence="1">NZ13_MG1</strain>
    </source>
</reference>
<dbReference type="EMBL" id="NDWU01000023">
    <property type="protein sequence ID" value="PUA31204.1"/>
    <property type="molecule type" value="Genomic_DNA"/>
</dbReference>
<proteinExistence type="predicted"/>
<accession>A0A2R7Y104</accession>
<name>A0A2R7Y104_9ARCH</name>
<sequence length="74" mass="9002">MEDVEIQKRVEELIAISLYQARANRVKEYVRELYKSYEPYLKPLEEVREILAKEIPEQETLSQDVVELRRREIH</sequence>
<organism evidence="1 2">
    <name type="scientific">Candidatus Terraquivivens tikiterensis</name>
    <dbReference type="NCBI Taxonomy" id="1980982"/>
    <lineage>
        <taxon>Archaea</taxon>
        <taxon>Nitrososphaerota</taxon>
        <taxon>Candidatus Wolframiiraptoraceae</taxon>
        <taxon>Candidatus Terraquivivens</taxon>
    </lineage>
</organism>
<evidence type="ECO:0000313" key="2">
    <source>
        <dbReference type="Proteomes" id="UP000244066"/>
    </source>
</evidence>
<dbReference type="Proteomes" id="UP000244066">
    <property type="component" value="Unassembled WGS sequence"/>
</dbReference>
<comment type="caution">
    <text evidence="1">The sequence shown here is derived from an EMBL/GenBank/DDBJ whole genome shotgun (WGS) entry which is preliminary data.</text>
</comment>
<evidence type="ECO:0000313" key="1">
    <source>
        <dbReference type="EMBL" id="PUA31204.1"/>
    </source>
</evidence>